<keyword evidence="3 8" id="KW-0863">Zinc-finger</keyword>
<evidence type="ECO:0000259" key="11">
    <source>
        <dbReference type="PROSITE" id="PS50016"/>
    </source>
</evidence>
<evidence type="ECO:0000259" key="10">
    <source>
        <dbReference type="PROSITE" id="PS50014"/>
    </source>
</evidence>
<feature type="region of interest" description="Disordered" evidence="9">
    <location>
        <begin position="1631"/>
        <end position="1657"/>
    </location>
</feature>
<dbReference type="SUPFAM" id="SSF57903">
    <property type="entry name" value="FYVE/PHD zinc finger"/>
    <property type="match status" value="1"/>
</dbReference>
<dbReference type="InterPro" id="IPR013083">
    <property type="entry name" value="Znf_RING/FYVE/PHD"/>
</dbReference>
<accession>A0A7S1TEY5</accession>
<comment type="subcellular location">
    <subcellularLocation>
        <location evidence="1">Nucleus</location>
    </subcellularLocation>
</comment>
<dbReference type="Pfam" id="PF02791">
    <property type="entry name" value="DDT"/>
    <property type="match status" value="1"/>
</dbReference>
<dbReference type="Gene3D" id="1.20.920.10">
    <property type="entry name" value="Bromodomain-like"/>
    <property type="match status" value="3"/>
</dbReference>
<dbReference type="PROSITE" id="PS50014">
    <property type="entry name" value="BROMODOMAIN_2"/>
    <property type="match status" value="3"/>
</dbReference>
<feature type="region of interest" description="Disordered" evidence="9">
    <location>
        <begin position="1695"/>
        <end position="1723"/>
    </location>
</feature>
<dbReference type="PRINTS" id="PR00503">
    <property type="entry name" value="BROMODOMAIN"/>
</dbReference>
<keyword evidence="6" id="KW-0539">Nucleus</keyword>
<dbReference type="GO" id="GO:0000978">
    <property type="term" value="F:RNA polymerase II cis-regulatory region sequence-specific DNA binding"/>
    <property type="evidence" value="ECO:0007669"/>
    <property type="project" value="TreeGrafter"/>
</dbReference>
<dbReference type="PROSITE" id="PS50827">
    <property type="entry name" value="DDT"/>
    <property type="match status" value="1"/>
</dbReference>
<dbReference type="SMART" id="SM00249">
    <property type="entry name" value="PHD"/>
    <property type="match status" value="4"/>
</dbReference>
<dbReference type="PROSITE" id="PS50016">
    <property type="entry name" value="ZF_PHD_2"/>
    <property type="match status" value="1"/>
</dbReference>
<reference evidence="14" key="1">
    <citation type="submission" date="2021-01" db="EMBL/GenBank/DDBJ databases">
        <authorList>
            <person name="Corre E."/>
            <person name="Pelletier E."/>
            <person name="Niang G."/>
            <person name="Scheremetjew M."/>
            <person name="Finn R."/>
            <person name="Kale V."/>
            <person name="Holt S."/>
            <person name="Cochrane G."/>
            <person name="Meng A."/>
            <person name="Brown T."/>
            <person name="Cohen L."/>
        </authorList>
    </citation>
    <scope>NUCLEOTIDE SEQUENCE</scope>
    <source>
        <strain evidence="14">SAG 36.94</strain>
    </source>
</reference>
<evidence type="ECO:0000256" key="2">
    <source>
        <dbReference type="ARBA" id="ARBA00022723"/>
    </source>
</evidence>
<feature type="domain" description="PHD-type" evidence="13">
    <location>
        <begin position="968"/>
        <end position="1079"/>
    </location>
</feature>
<dbReference type="PROSITE" id="PS00633">
    <property type="entry name" value="BROMODOMAIN_1"/>
    <property type="match status" value="1"/>
</dbReference>
<dbReference type="PROSITE" id="PS01359">
    <property type="entry name" value="ZF_PHD_1"/>
    <property type="match status" value="1"/>
</dbReference>
<dbReference type="InterPro" id="IPR018501">
    <property type="entry name" value="DDT_dom"/>
</dbReference>
<dbReference type="InterPro" id="IPR001487">
    <property type="entry name" value="Bromodomain"/>
</dbReference>
<feature type="compositionally biased region" description="Basic and acidic residues" evidence="9">
    <location>
        <begin position="1634"/>
        <end position="1653"/>
    </location>
</feature>
<dbReference type="EMBL" id="HBGH01012063">
    <property type="protein sequence ID" value="CAD9234609.1"/>
    <property type="molecule type" value="Transcribed_RNA"/>
</dbReference>
<feature type="region of interest" description="Disordered" evidence="9">
    <location>
        <begin position="1348"/>
        <end position="1370"/>
    </location>
</feature>
<evidence type="ECO:0000259" key="12">
    <source>
        <dbReference type="PROSITE" id="PS50827"/>
    </source>
</evidence>
<gene>
    <name evidence="14" type="ORF">CCAE0312_LOCUS6698</name>
</gene>
<evidence type="ECO:0000256" key="9">
    <source>
        <dbReference type="SAM" id="MobiDB-lite"/>
    </source>
</evidence>
<organism evidence="14">
    <name type="scientific">Compsopogon caeruleus</name>
    <dbReference type="NCBI Taxonomy" id="31354"/>
    <lineage>
        <taxon>Eukaryota</taxon>
        <taxon>Rhodophyta</taxon>
        <taxon>Compsopogonophyceae</taxon>
        <taxon>Compsopogonales</taxon>
        <taxon>Compsopogonaceae</taxon>
        <taxon>Compsopogon</taxon>
    </lineage>
</organism>
<dbReference type="Pfam" id="PF13832">
    <property type="entry name" value="zf-HC5HC2H_2"/>
    <property type="match status" value="1"/>
</dbReference>
<dbReference type="InterPro" id="IPR018359">
    <property type="entry name" value="Bromodomain_CS"/>
</dbReference>
<evidence type="ECO:0000256" key="7">
    <source>
        <dbReference type="PROSITE-ProRule" id="PRU00035"/>
    </source>
</evidence>
<dbReference type="CDD" id="cd04369">
    <property type="entry name" value="Bromodomain"/>
    <property type="match status" value="3"/>
</dbReference>
<keyword evidence="4" id="KW-0862">Zinc</keyword>
<dbReference type="InterPro" id="IPR036427">
    <property type="entry name" value="Bromodomain-like_sf"/>
</dbReference>
<dbReference type="GO" id="GO:0006357">
    <property type="term" value="P:regulation of transcription by RNA polymerase II"/>
    <property type="evidence" value="ECO:0007669"/>
    <property type="project" value="InterPro"/>
</dbReference>
<dbReference type="InterPro" id="IPR019787">
    <property type="entry name" value="Znf_PHD-finger"/>
</dbReference>
<name>A0A7S1TEY5_9RHOD</name>
<dbReference type="PROSITE" id="PS51805">
    <property type="entry name" value="EPHD"/>
    <property type="match status" value="1"/>
</dbReference>
<evidence type="ECO:0000313" key="14">
    <source>
        <dbReference type="EMBL" id="CAD9234609.1"/>
    </source>
</evidence>
<feature type="domain" description="Bromo" evidence="10">
    <location>
        <begin position="1253"/>
        <end position="1325"/>
    </location>
</feature>
<evidence type="ECO:0000256" key="4">
    <source>
        <dbReference type="ARBA" id="ARBA00022833"/>
    </source>
</evidence>
<dbReference type="InterPro" id="IPR019786">
    <property type="entry name" value="Zinc_finger_PHD-type_CS"/>
</dbReference>
<dbReference type="PANTHER" id="PTHR45975">
    <property type="entry name" value="NUCLEOSOME-REMODELING FACTOR SUBUNIT BPTF"/>
    <property type="match status" value="1"/>
</dbReference>
<evidence type="ECO:0000256" key="6">
    <source>
        <dbReference type="ARBA" id="ARBA00023242"/>
    </source>
</evidence>
<evidence type="ECO:0000256" key="8">
    <source>
        <dbReference type="PROSITE-ProRule" id="PRU00146"/>
    </source>
</evidence>
<keyword evidence="2" id="KW-0479">Metal-binding</keyword>
<dbReference type="InterPro" id="IPR001965">
    <property type="entry name" value="Znf_PHD"/>
</dbReference>
<evidence type="ECO:0000256" key="5">
    <source>
        <dbReference type="ARBA" id="ARBA00023117"/>
    </source>
</evidence>
<dbReference type="GO" id="GO:0016589">
    <property type="term" value="C:NURF complex"/>
    <property type="evidence" value="ECO:0007669"/>
    <property type="project" value="InterPro"/>
</dbReference>
<feature type="domain" description="Bromo" evidence="10">
    <location>
        <begin position="1117"/>
        <end position="1189"/>
    </location>
</feature>
<evidence type="ECO:0000259" key="13">
    <source>
        <dbReference type="PROSITE" id="PS51805"/>
    </source>
</evidence>
<feature type="domain" description="DDT" evidence="12">
    <location>
        <begin position="43"/>
        <end position="104"/>
    </location>
</feature>
<evidence type="ECO:0000256" key="1">
    <source>
        <dbReference type="ARBA" id="ARBA00004123"/>
    </source>
</evidence>
<dbReference type="InterPro" id="IPR038028">
    <property type="entry name" value="BPTF"/>
</dbReference>
<dbReference type="CDD" id="cd15489">
    <property type="entry name" value="PHD_SF"/>
    <property type="match status" value="1"/>
</dbReference>
<dbReference type="CDD" id="cd15571">
    <property type="entry name" value="ePHD"/>
    <property type="match status" value="1"/>
</dbReference>
<dbReference type="SMART" id="SM00297">
    <property type="entry name" value="BROMO"/>
    <property type="match status" value="3"/>
</dbReference>
<dbReference type="Pfam" id="PF00628">
    <property type="entry name" value="PHD"/>
    <property type="match status" value="1"/>
</dbReference>
<dbReference type="Gene3D" id="3.30.40.10">
    <property type="entry name" value="Zinc/RING finger domain, C3HC4 (zinc finger)"/>
    <property type="match status" value="3"/>
</dbReference>
<feature type="domain" description="PHD-type" evidence="11">
    <location>
        <begin position="227"/>
        <end position="275"/>
    </location>
</feature>
<proteinExistence type="predicted"/>
<dbReference type="PANTHER" id="PTHR45975:SF2">
    <property type="entry name" value="NUCLEOSOME-REMODELING FACTOR SUBUNIT BPTF"/>
    <property type="match status" value="1"/>
</dbReference>
<feature type="domain" description="Bromo" evidence="10">
    <location>
        <begin position="1449"/>
        <end position="1519"/>
    </location>
</feature>
<keyword evidence="5 7" id="KW-0103">Bromodomain</keyword>
<dbReference type="GO" id="GO:0008270">
    <property type="term" value="F:zinc ion binding"/>
    <property type="evidence" value="ECO:0007669"/>
    <property type="project" value="UniProtKB-KW"/>
</dbReference>
<sequence>MGKVNEIRGLANESLVEGKRRRMDVPGQDYILDAIGGWLDSKSETLAELIAVYSALRTFSRAVFLAPFSWDAFHASMSVETGPNPLAIEIHMALLRSLAVAEEEEQGIRGGPARVVAFSQARVWPLLDSVTWLEFLRRYVEGRALELDVPRSHALSIVARRLKSGWSYWNLDVSRRCSVLQLLIDDFLETEDGRVELGRREIESPKRNLSLEQESESNSETSETKNLDHCGLCRQGGELICCDGCPCAFHLGCIEEGLSLEKSGAAFYCEECKYPVTQQRRDGENPVRIRHIFEDDGLNFSRYLFWCSAGQLVIFDTAKDKRYAIESLIEVLELSLALSNGNEDLANLSDMIVAEVENWLIRNPRFINGRIILHKSLNQDRLSRLGDAMNEWKKHQALLNGSAHQPVSSANECFSYHNRYCQGGVTYAVALRKAVAPTSGRREGGYVPINAGDKYFNWPTHLKMHRPAKNVFTLANQGDGLQNVLLYVLELEQSLYGMVEMDTTKRERWRNRLVSARKISQLANLLIEFEESLHPRLFIERWAEDDLQQNRRKSRASATLVEVLDGNTGAVEYSGMTEIIRAPKENWYRGITVANRYMVCPKRATRKAILSAGREKIPGLYYAKMGFAVQTMRSAWKSRLSRARSVAQVALNARLLASCIRWTDLVEDASSPRLSILGCRAIETMESEPSRPLITIRRVKKEYEVVDAARAAQPLVNTRVNPPRSVDGASARSSTLWLSEDNLSLALIKSYEDSIVKTRDTHQMRLLGETVSLRLIERANAALDRALPTVPLNVSQLRVLSDDRIRLGIQGLRTRRTQAQALLGVSTNANMSLSCICGRPCEGTSPYFLCSACGHRFHPLCRGADGLRCPTCGKTEAMELRSPTGKASVPAISPTNFSIEARSPLDCPTAIQCESRRCDICLKGEGKKLSSCKNCGVQVHMNCYFPEASNDVLANSFICDPCKTRNKNPRCCLCPCPGGPMRATLSREFAHVLCATYVNETYFDPQSRKVAGVEKIDPRRRKLRCMVCRIEGTAPSQCSVRTCGNALHPLCARSQGLPVDVDASFDGQDSYVMYCKRHQDRWERPARSQEDLQSQEQPSMKSSVWIEPVRTVLGDVMDSSHSEPFREPVDVKGLGLTDYLSIIKSPMDFGTMIEKLDKGLYTCSSQVLNDAELIFSNCRKYNGDYPTCWVMKKMFRCEKLFKSLWSKHIPVSLDLKSSADDEKLVGRRGRNSKRRKLENWQGSPARELLNSMLAFPESFPFREPVDWRHLNLPDYPIIVKHPIDLGTISTRLSTGNYATKGAFRLDICRIWSNCRLYNGSDPNCPVMVQCGRCEHLFQQEWKRLFGESDDEEDLDPPIDRSSGPLGDSPLSTVDVIPDHGNGMRHFVSDLGQAKGKVLAVGEIGGPTDHSRKRKAGPHIDVEQVDQENVKRRREFAWEQAAMEILESLMKKREAKIFCCPVDLTQYLDYSSIIKRPTDLGTILDKLRRGEYRGYRSFLDEVSTVWRNCRLYNGVDLTTEIVRRCDKSEEEFERGWIDAELPGLETPAERSEFDKKLAERGQIGARLGVLEDEAIGLRIELKRKSRWIGGIIRSFDAWRREHHVQLDNDEGYERVRLAKVVLRAYDPLPPIDESSDTHLYRTRARPDTLPEGDGRTSTVRKIRGNTRRTDDLPDGAPGESIDCKAALHTNRIDDVSNLTLSNGGKLPEEADLEKKQQQAQKPPNVLHWVRRLVRPFQAKAPS</sequence>
<feature type="compositionally biased region" description="Basic and acidic residues" evidence="9">
    <location>
        <begin position="1705"/>
        <end position="1715"/>
    </location>
</feature>
<evidence type="ECO:0000256" key="3">
    <source>
        <dbReference type="ARBA" id="ARBA00022771"/>
    </source>
</evidence>
<dbReference type="SUPFAM" id="SSF47370">
    <property type="entry name" value="Bromodomain"/>
    <property type="match status" value="3"/>
</dbReference>
<dbReference type="Pfam" id="PF00439">
    <property type="entry name" value="Bromodomain"/>
    <property type="match status" value="3"/>
</dbReference>
<dbReference type="InterPro" id="IPR034732">
    <property type="entry name" value="EPHD"/>
</dbReference>
<dbReference type="InterPro" id="IPR011011">
    <property type="entry name" value="Znf_FYVE_PHD"/>
</dbReference>
<protein>
    <submittedName>
        <fullName evidence="14">Uncharacterized protein</fullName>
    </submittedName>
</protein>